<dbReference type="EMBL" id="AP027060">
    <property type="protein sequence ID" value="BDU51540.1"/>
    <property type="molecule type" value="Genomic_DNA"/>
</dbReference>
<dbReference type="CDD" id="cd03426">
    <property type="entry name" value="NUDIX_CoAse_Nudt7"/>
    <property type="match status" value="1"/>
</dbReference>
<keyword evidence="5" id="KW-0460">Magnesium</keyword>
<dbReference type="Gene3D" id="3.90.79.10">
    <property type="entry name" value="Nucleoside Triphosphate Pyrophosphohydrolase"/>
    <property type="match status" value="1"/>
</dbReference>
<dbReference type="PANTHER" id="PTHR12992">
    <property type="entry name" value="NUDIX HYDROLASE"/>
    <property type="match status" value="1"/>
</dbReference>
<evidence type="ECO:0000256" key="2">
    <source>
        <dbReference type="ARBA" id="ARBA00001946"/>
    </source>
</evidence>
<dbReference type="GO" id="GO:0046872">
    <property type="term" value="F:metal ion binding"/>
    <property type="evidence" value="ECO:0007669"/>
    <property type="project" value="UniProtKB-KW"/>
</dbReference>
<evidence type="ECO:0000259" key="7">
    <source>
        <dbReference type="PROSITE" id="PS51462"/>
    </source>
</evidence>
<gene>
    <name evidence="8" type="ORF">HLVA_21090</name>
</gene>
<organism evidence="8 9">
    <name type="scientific">Haliovirga abyssi</name>
    <dbReference type="NCBI Taxonomy" id="2996794"/>
    <lineage>
        <taxon>Bacteria</taxon>
        <taxon>Fusobacteriati</taxon>
        <taxon>Fusobacteriota</taxon>
        <taxon>Fusobacteriia</taxon>
        <taxon>Fusobacteriales</taxon>
        <taxon>Haliovirgaceae</taxon>
        <taxon>Haliovirga</taxon>
    </lineage>
</organism>
<evidence type="ECO:0000256" key="4">
    <source>
        <dbReference type="ARBA" id="ARBA00022801"/>
    </source>
</evidence>
<evidence type="ECO:0000256" key="6">
    <source>
        <dbReference type="ARBA" id="ARBA00023211"/>
    </source>
</evidence>
<geneLocation type="plasmid" evidence="8 9">
    <name>pHIC</name>
</geneLocation>
<dbReference type="GO" id="GO:0010945">
    <property type="term" value="F:coenzyme A diphosphatase activity"/>
    <property type="evidence" value="ECO:0007669"/>
    <property type="project" value="InterPro"/>
</dbReference>
<keyword evidence="9" id="KW-1185">Reference proteome</keyword>
<dbReference type="Pfam" id="PF00293">
    <property type="entry name" value="NUDIX"/>
    <property type="match status" value="1"/>
</dbReference>
<keyword evidence="8" id="KW-0614">Plasmid</keyword>
<reference evidence="8 9" key="1">
    <citation type="submission" date="2022-11" db="EMBL/GenBank/DDBJ databases">
        <title>Haliovirga abyssi gen. nov., sp. nov., a mesophilic fermentative bacterium isolated from the Iheya North hydrothermal field and the proposal of Haliovirgaceae fam. nov.</title>
        <authorList>
            <person name="Miyazaki U."/>
            <person name="Tame A."/>
            <person name="Miyazaki J."/>
            <person name="Takai K."/>
            <person name="Sawayama S."/>
            <person name="Kitajima M."/>
            <person name="Okamoto A."/>
            <person name="Nakagawa S."/>
        </authorList>
    </citation>
    <scope>NUCLEOTIDE SEQUENCE [LARGE SCALE GENOMIC DNA]</scope>
    <source>
        <strain evidence="8 9">IC12</strain>
        <plasmid evidence="8 9">pHIC</plasmid>
    </source>
</reference>
<dbReference type="PROSITE" id="PS51462">
    <property type="entry name" value="NUDIX"/>
    <property type="match status" value="1"/>
</dbReference>
<evidence type="ECO:0000256" key="1">
    <source>
        <dbReference type="ARBA" id="ARBA00001936"/>
    </source>
</evidence>
<comment type="cofactor">
    <cofactor evidence="1">
        <name>Mn(2+)</name>
        <dbReference type="ChEBI" id="CHEBI:29035"/>
    </cofactor>
</comment>
<dbReference type="SUPFAM" id="SSF55811">
    <property type="entry name" value="Nudix"/>
    <property type="match status" value="1"/>
</dbReference>
<evidence type="ECO:0000256" key="3">
    <source>
        <dbReference type="ARBA" id="ARBA00022723"/>
    </source>
</evidence>
<dbReference type="KEGG" id="haby:HLVA_21090"/>
<keyword evidence="6" id="KW-0464">Manganese</keyword>
<dbReference type="PANTHER" id="PTHR12992:SF11">
    <property type="entry name" value="MITOCHONDRIAL COENZYME A DIPHOSPHATASE NUDT8"/>
    <property type="match status" value="1"/>
</dbReference>
<sequence length="229" mass="26752">MDDNFINKIIGFEKYKLFAVLISIVEFEGIDYFLFQKRAKNIRQGGEISFPGGEFDENMDNDLKETAFRETFEEMGVSKDKIEIIKDVGYLISPSSIIIKGILGKIKIKSLDEINYNNEVEEIFIIPISKFNEKNLKHYFVNVEFNPHEIEKNGDKKILFNAKELKLPNRYHKSWRGNKVPIKSYEIDDRIIWGITADLIYEVVSKEWLKKNTKKKIETTGLTQIKADE</sequence>
<feature type="domain" description="Nudix hydrolase" evidence="7">
    <location>
        <begin position="14"/>
        <end position="149"/>
    </location>
</feature>
<evidence type="ECO:0000256" key="5">
    <source>
        <dbReference type="ARBA" id="ARBA00022842"/>
    </source>
</evidence>
<name>A0AAU9E4T7_9FUSO</name>
<dbReference type="RefSeq" id="WP_307905623.1">
    <property type="nucleotide sequence ID" value="NZ_AP027060.1"/>
</dbReference>
<proteinExistence type="predicted"/>
<dbReference type="AlphaFoldDB" id="A0AAU9E4T7"/>
<dbReference type="InterPro" id="IPR045121">
    <property type="entry name" value="CoAse"/>
</dbReference>
<evidence type="ECO:0000313" key="9">
    <source>
        <dbReference type="Proteomes" id="UP001321582"/>
    </source>
</evidence>
<keyword evidence="4" id="KW-0378">Hydrolase</keyword>
<comment type="cofactor">
    <cofactor evidence="2">
        <name>Mg(2+)</name>
        <dbReference type="ChEBI" id="CHEBI:18420"/>
    </cofactor>
</comment>
<dbReference type="InterPro" id="IPR000086">
    <property type="entry name" value="NUDIX_hydrolase_dom"/>
</dbReference>
<protein>
    <submittedName>
        <fullName evidence="8">DNA mismatch repair protein MutT</fullName>
    </submittedName>
</protein>
<accession>A0AAU9E4T7</accession>
<evidence type="ECO:0000313" key="8">
    <source>
        <dbReference type="EMBL" id="BDU51540.1"/>
    </source>
</evidence>
<dbReference type="InterPro" id="IPR015797">
    <property type="entry name" value="NUDIX_hydrolase-like_dom_sf"/>
</dbReference>
<dbReference type="Proteomes" id="UP001321582">
    <property type="component" value="Plasmid pHIC"/>
</dbReference>
<keyword evidence="3" id="KW-0479">Metal-binding</keyword>